<organism evidence="1 2">
    <name type="scientific">Aphis gossypii</name>
    <name type="common">Cotton aphid</name>
    <dbReference type="NCBI Taxonomy" id="80765"/>
    <lineage>
        <taxon>Eukaryota</taxon>
        <taxon>Metazoa</taxon>
        <taxon>Ecdysozoa</taxon>
        <taxon>Arthropoda</taxon>
        <taxon>Hexapoda</taxon>
        <taxon>Insecta</taxon>
        <taxon>Pterygota</taxon>
        <taxon>Neoptera</taxon>
        <taxon>Paraneoptera</taxon>
        <taxon>Hemiptera</taxon>
        <taxon>Sternorrhyncha</taxon>
        <taxon>Aphidomorpha</taxon>
        <taxon>Aphidoidea</taxon>
        <taxon>Aphididae</taxon>
        <taxon>Aphidini</taxon>
        <taxon>Aphis</taxon>
        <taxon>Aphis</taxon>
    </lineage>
</organism>
<reference evidence="1" key="2">
    <citation type="submission" date="2022-10" db="EMBL/GenBank/DDBJ databases">
        <authorList>
            <consortium name="ENA_rothamsted_submissions"/>
            <consortium name="culmorum"/>
            <person name="King R."/>
        </authorList>
    </citation>
    <scope>NUCLEOTIDE SEQUENCE</scope>
</reference>
<keyword evidence="2" id="KW-1185">Reference proteome</keyword>
<reference evidence="1" key="1">
    <citation type="submission" date="2022-02" db="EMBL/GenBank/DDBJ databases">
        <authorList>
            <person name="King R."/>
        </authorList>
    </citation>
    <scope>NUCLEOTIDE SEQUENCE</scope>
</reference>
<dbReference type="AlphaFoldDB" id="A0A9P0NQZ4"/>
<evidence type="ECO:0000313" key="2">
    <source>
        <dbReference type="Proteomes" id="UP001154329"/>
    </source>
</evidence>
<sequence>MIIIPTTELRGRPDEILPRSRLPRLLPKRIEAVIKKKDDEQRDGKTRTPVRC</sequence>
<name>A0A9P0NQZ4_APHGO</name>
<protein>
    <submittedName>
        <fullName evidence="1">Uncharacterized protein</fullName>
    </submittedName>
</protein>
<dbReference type="Proteomes" id="UP001154329">
    <property type="component" value="Chromosome 3"/>
</dbReference>
<accession>A0A9P0NQZ4</accession>
<gene>
    <name evidence="1" type="ORF">APHIGO_LOCUS9396</name>
</gene>
<evidence type="ECO:0000313" key="1">
    <source>
        <dbReference type="EMBL" id="CAH1733005.1"/>
    </source>
</evidence>
<dbReference type="EMBL" id="OU899036">
    <property type="protein sequence ID" value="CAH1733005.1"/>
    <property type="molecule type" value="Genomic_DNA"/>
</dbReference>
<proteinExistence type="predicted"/>